<name>A0ABV9C2L4_9GAMM</name>
<dbReference type="Proteomes" id="UP001595961">
    <property type="component" value="Unassembled WGS sequence"/>
</dbReference>
<proteinExistence type="predicted"/>
<organism evidence="2 3">
    <name type="scientific">Dyella halodurans</name>
    <dbReference type="NCBI Taxonomy" id="1920171"/>
    <lineage>
        <taxon>Bacteria</taxon>
        <taxon>Pseudomonadati</taxon>
        <taxon>Pseudomonadota</taxon>
        <taxon>Gammaproteobacteria</taxon>
        <taxon>Lysobacterales</taxon>
        <taxon>Rhodanobacteraceae</taxon>
        <taxon>Dyella</taxon>
    </lineage>
</organism>
<evidence type="ECO:0000256" key="1">
    <source>
        <dbReference type="SAM" id="SignalP"/>
    </source>
</evidence>
<feature type="signal peptide" evidence="1">
    <location>
        <begin position="1"/>
        <end position="30"/>
    </location>
</feature>
<evidence type="ECO:0000313" key="3">
    <source>
        <dbReference type="Proteomes" id="UP001595961"/>
    </source>
</evidence>
<gene>
    <name evidence="2" type="ORF">ACFO5W_11410</name>
</gene>
<comment type="caution">
    <text evidence="2">The sequence shown here is derived from an EMBL/GenBank/DDBJ whole genome shotgun (WGS) entry which is preliminary data.</text>
</comment>
<evidence type="ECO:0008006" key="4">
    <source>
        <dbReference type="Google" id="ProtNLM"/>
    </source>
</evidence>
<evidence type="ECO:0000313" key="2">
    <source>
        <dbReference type="EMBL" id="MFC4527240.1"/>
    </source>
</evidence>
<keyword evidence="3" id="KW-1185">Reference proteome</keyword>
<feature type="chain" id="PRO_5046910369" description="Outer membrane protein beta-barrel domain-containing protein" evidence="1">
    <location>
        <begin position="31"/>
        <end position="280"/>
    </location>
</feature>
<dbReference type="EMBL" id="JBHSGA010000017">
    <property type="protein sequence ID" value="MFC4527240.1"/>
    <property type="molecule type" value="Genomic_DNA"/>
</dbReference>
<protein>
    <recommendedName>
        <fullName evidence="4">Outer membrane protein beta-barrel domain-containing protein</fullName>
    </recommendedName>
</protein>
<keyword evidence="1" id="KW-0732">Signal</keyword>
<dbReference type="RefSeq" id="WP_266149205.1">
    <property type="nucleotide sequence ID" value="NZ_CP064028.1"/>
</dbReference>
<sequence length="280" mass="30532">MQPRLISRTAPRIAALALALFFAGIGCAQADQPDLWDGNWHFSLTPYVWLPGISASTRYQVPGTGTVENRTNNDIFSYLSGAFMLEGVARKGQWGIYSDVDWVNFTNEKGHFTQVGGARFGGSASLNTSWDLKGGLFNVAGLYSAAHGQNGFIDVLVGLRYLWLKGNVDWDFTLNGNAGQVNLANSGRLRGQTNLTDGIIGVRGIWTPFANKDVFFPYYVDIGSGGSDTSYQAKLGVGYAFHWGAIALVYRDVEYHQSGGDNFLRKARLSGPSLSATFQF</sequence>
<accession>A0ABV9C2L4</accession>
<reference evidence="3" key="1">
    <citation type="journal article" date="2019" name="Int. J. Syst. Evol. Microbiol.">
        <title>The Global Catalogue of Microorganisms (GCM) 10K type strain sequencing project: providing services to taxonomists for standard genome sequencing and annotation.</title>
        <authorList>
            <consortium name="The Broad Institute Genomics Platform"/>
            <consortium name="The Broad Institute Genome Sequencing Center for Infectious Disease"/>
            <person name="Wu L."/>
            <person name="Ma J."/>
        </authorList>
    </citation>
    <scope>NUCLEOTIDE SEQUENCE [LARGE SCALE GENOMIC DNA]</scope>
    <source>
        <strain evidence="3">CCM 4481</strain>
    </source>
</reference>
<dbReference type="PROSITE" id="PS51257">
    <property type="entry name" value="PROKAR_LIPOPROTEIN"/>
    <property type="match status" value="1"/>
</dbReference>